<evidence type="ECO:0000313" key="3">
    <source>
        <dbReference type="EMBL" id="MDY7232969.1"/>
    </source>
</evidence>
<feature type="transmembrane region" description="Helical" evidence="1">
    <location>
        <begin position="182"/>
        <end position="200"/>
    </location>
</feature>
<dbReference type="EMBL" id="JAXIVS010000025">
    <property type="protein sequence ID" value="MDY7232969.1"/>
    <property type="molecule type" value="Genomic_DNA"/>
</dbReference>
<protein>
    <submittedName>
        <fullName evidence="3">Phosphatase PAP2 family protein</fullName>
    </submittedName>
</protein>
<keyword evidence="4" id="KW-1185">Reference proteome</keyword>
<evidence type="ECO:0000259" key="2">
    <source>
        <dbReference type="Pfam" id="PF01569"/>
    </source>
</evidence>
<evidence type="ECO:0000256" key="1">
    <source>
        <dbReference type="SAM" id="Phobius"/>
    </source>
</evidence>
<keyword evidence="1" id="KW-0472">Membrane</keyword>
<accession>A0ABU5HHN7</accession>
<dbReference type="InterPro" id="IPR036938">
    <property type="entry name" value="PAP2/HPO_sf"/>
</dbReference>
<evidence type="ECO:0000313" key="4">
    <source>
        <dbReference type="Proteomes" id="UP001291309"/>
    </source>
</evidence>
<feature type="domain" description="Phosphatidic acid phosphatase type 2/haloperoxidase" evidence="2">
    <location>
        <begin position="85"/>
        <end position="196"/>
    </location>
</feature>
<proteinExistence type="predicted"/>
<dbReference type="Proteomes" id="UP001291309">
    <property type="component" value="Unassembled WGS sequence"/>
</dbReference>
<feature type="transmembrane region" description="Helical" evidence="1">
    <location>
        <begin position="79"/>
        <end position="97"/>
    </location>
</feature>
<reference evidence="3 4" key="1">
    <citation type="submission" date="2023-12" db="EMBL/GenBank/DDBJ databases">
        <title>the genome sequence of Hyalangium sp. s54d21.</title>
        <authorList>
            <person name="Zhang X."/>
        </authorList>
    </citation>
    <scope>NUCLEOTIDE SEQUENCE [LARGE SCALE GENOMIC DNA]</scope>
    <source>
        <strain evidence="4">s54d21</strain>
    </source>
</reference>
<gene>
    <name evidence="3" type="ORF">SYV04_41670</name>
</gene>
<organism evidence="3 4">
    <name type="scientific">Hyalangium rubrum</name>
    <dbReference type="NCBI Taxonomy" id="3103134"/>
    <lineage>
        <taxon>Bacteria</taxon>
        <taxon>Pseudomonadati</taxon>
        <taxon>Myxococcota</taxon>
        <taxon>Myxococcia</taxon>
        <taxon>Myxococcales</taxon>
        <taxon>Cystobacterineae</taxon>
        <taxon>Archangiaceae</taxon>
        <taxon>Hyalangium</taxon>
    </lineage>
</organism>
<dbReference type="RefSeq" id="WP_321551682.1">
    <property type="nucleotide sequence ID" value="NZ_JAXIVS010000025.1"/>
</dbReference>
<keyword evidence="1" id="KW-0812">Transmembrane</keyword>
<keyword evidence="1" id="KW-1133">Transmembrane helix</keyword>
<dbReference type="SUPFAM" id="SSF48317">
    <property type="entry name" value="Acid phosphatase/Vanadium-dependent haloperoxidase"/>
    <property type="match status" value="1"/>
</dbReference>
<name>A0ABU5HHN7_9BACT</name>
<dbReference type="Gene3D" id="1.20.144.10">
    <property type="entry name" value="Phosphatidic acid phosphatase type 2/haloperoxidase"/>
    <property type="match status" value="1"/>
</dbReference>
<comment type="caution">
    <text evidence="3">The sequence shown here is derived from an EMBL/GenBank/DDBJ whole genome shotgun (WGS) entry which is preliminary data.</text>
</comment>
<feature type="transmembrane region" description="Helical" evidence="1">
    <location>
        <begin position="123"/>
        <end position="143"/>
    </location>
</feature>
<dbReference type="Pfam" id="PF01569">
    <property type="entry name" value="PAP2"/>
    <property type="match status" value="1"/>
</dbReference>
<sequence>MSPSGLPLRELAVAALCTLLVGVAMAMTPPLPGDVAVARAVQALSPGTAWVPVLVSTAYAPTKFILMAIAVLGAWRLAGTRTAALVLGFIVLEQLLGEESKSIFSRPRPSPELIAVMGSPKGFSFPSTFITLYSVTVGALVLIAWRSARGAPRTAIITVGVALLVLAGAARVVPGAHWPSDVLGTYLICLSWLHAGLALIRRGDTRGNLQ</sequence>
<feature type="transmembrane region" description="Helical" evidence="1">
    <location>
        <begin position="50"/>
        <end position="72"/>
    </location>
</feature>
<feature type="transmembrane region" description="Helical" evidence="1">
    <location>
        <begin position="155"/>
        <end position="176"/>
    </location>
</feature>
<dbReference type="InterPro" id="IPR000326">
    <property type="entry name" value="PAP2/HPO"/>
</dbReference>